<reference evidence="2 3" key="1">
    <citation type="journal article" date="2000" name="Nature">
        <title>The genome sequence of the thermoacidophilic scavenger Thermoplasma acidophilum.</title>
        <authorList>
            <person name="Ruepp A."/>
            <person name="Graml W."/>
            <person name="Santos-Martinez M.L."/>
            <person name="Koretke K.K."/>
            <person name="Volker C."/>
            <person name="Mewes H.W."/>
            <person name="Frishman D."/>
            <person name="Stocker S."/>
            <person name="Lupas A.N."/>
            <person name="Baumeister W."/>
        </authorList>
    </citation>
    <scope>NUCLEOTIDE SEQUENCE [LARGE SCALE GENOMIC DNA]</scope>
    <source>
        <strain evidence="3">ATCC 25905 / DSM 1728 / JCM 9062 / NBRC 15155 / AMRC-C165</strain>
    </source>
</reference>
<dbReference type="KEGG" id="tac:Ta1290"/>
<organism evidence="2 3">
    <name type="scientific">Thermoplasma acidophilum (strain ATCC 25905 / DSM 1728 / JCM 9062 / NBRC 15155 / AMRC-C165)</name>
    <dbReference type="NCBI Taxonomy" id="273075"/>
    <lineage>
        <taxon>Archaea</taxon>
        <taxon>Methanobacteriati</taxon>
        <taxon>Thermoplasmatota</taxon>
        <taxon>Thermoplasmata</taxon>
        <taxon>Thermoplasmatales</taxon>
        <taxon>Thermoplasmataceae</taxon>
        <taxon>Thermoplasma</taxon>
    </lineage>
</organism>
<dbReference type="EnsemblBacteria" id="CAC12413">
    <property type="protein sequence ID" value="CAC12413"/>
    <property type="gene ID" value="CAC12413"/>
</dbReference>
<name>Q9HIP4_THEAC</name>
<evidence type="ECO:0000313" key="2">
    <source>
        <dbReference type="EMBL" id="CAC12413.1"/>
    </source>
</evidence>
<protein>
    <submittedName>
        <fullName evidence="2">Uncharacterized protein</fullName>
    </submittedName>
</protein>
<feature type="transmembrane region" description="Helical" evidence="1">
    <location>
        <begin position="26"/>
        <end position="54"/>
    </location>
</feature>
<keyword evidence="1" id="KW-1133">Transmembrane helix</keyword>
<gene>
    <name evidence="2" type="ordered locus">Ta1290</name>
</gene>
<dbReference type="AlphaFoldDB" id="Q9HIP4"/>
<evidence type="ECO:0000256" key="1">
    <source>
        <dbReference type="SAM" id="Phobius"/>
    </source>
</evidence>
<dbReference type="EMBL" id="AL445067">
    <property type="protein sequence ID" value="CAC12413.1"/>
    <property type="molecule type" value="Genomic_DNA"/>
</dbReference>
<dbReference type="HOGENOM" id="CLU_2271167_0_0_2"/>
<evidence type="ECO:0000313" key="3">
    <source>
        <dbReference type="Proteomes" id="UP000001024"/>
    </source>
</evidence>
<proteinExistence type="predicted"/>
<dbReference type="Proteomes" id="UP000001024">
    <property type="component" value="Chromosome"/>
</dbReference>
<sequence length="102" mass="11095">MCGVFVCGFIPSRAIRFTICLRRSSYISLLCSVVNCICPFLTISIATCAITVVLKASLRESSLAFSPFLTSLYTSGNARSFSISMFPFLMRSIASGSTRISK</sequence>
<keyword evidence="1" id="KW-0472">Membrane</keyword>
<keyword evidence="3" id="KW-1185">Reference proteome</keyword>
<keyword evidence="1" id="KW-0812">Transmembrane</keyword>
<accession>Q9HIP4</accession>
<dbReference type="InParanoid" id="Q9HIP4"/>